<reference evidence="2 3" key="1">
    <citation type="journal article" date="2012" name="BMC Genomics">
        <title>Comparative genomic analysis of human infective Trypanosoma cruzi lineages with the bat-restricted subspecies T. cruzi marinkellei.</title>
        <authorList>
            <person name="Franzen O."/>
            <person name="Talavera-Lopez C."/>
            <person name="Ochaya S."/>
            <person name="Butler C.E."/>
            <person name="Messenger L.A."/>
            <person name="Lewis M.D."/>
            <person name="Llewellyn M.S."/>
            <person name="Marinkelle C.J."/>
            <person name="Tyler K.M."/>
            <person name="Miles M.A."/>
            <person name="Andersson B."/>
        </authorList>
    </citation>
    <scope>NUCLEOTIDE SEQUENCE [LARGE SCALE GENOMIC DNA]</scope>
    <source>
        <strain evidence="2 3">B7</strain>
    </source>
</reference>
<accession>K2MSC0</accession>
<evidence type="ECO:0000256" key="1">
    <source>
        <dbReference type="SAM" id="MobiDB-lite"/>
    </source>
</evidence>
<proteinExistence type="predicted"/>
<dbReference type="AlphaFoldDB" id="K2MSC0"/>
<protein>
    <submittedName>
        <fullName evidence="2">Uncharacterized protein</fullName>
    </submittedName>
</protein>
<feature type="compositionally biased region" description="Basic residues" evidence="1">
    <location>
        <begin position="109"/>
        <end position="121"/>
    </location>
</feature>
<feature type="compositionally biased region" description="Basic residues" evidence="1">
    <location>
        <begin position="144"/>
        <end position="183"/>
    </location>
</feature>
<name>K2MSC0_TRYCR</name>
<organism evidence="2 3">
    <name type="scientific">Trypanosoma cruzi marinkellei</name>
    <dbReference type="NCBI Taxonomy" id="85056"/>
    <lineage>
        <taxon>Eukaryota</taxon>
        <taxon>Discoba</taxon>
        <taxon>Euglenozoa</taxon>
        <taxon>Kinetoplastea</taxon>
        <taxon>Metakinetoplastina</taxon>
        <taxon>Trypanosomatida</taxon>
        <taxon>Trypanosomatidae</taxon>
        <taxon>Trypanosoma</taxon>
        <taxon>Schizotrypanum</taxon>
    </lineage>
</organism>
<evidence type="ECO:0000313" key="2">
    <source>
        <dbReference type="EMBL" id="EKF38168.1"/>
    </source>
</evidence>
<dbReference type="EMBL" id="AHKC01007288">
    <property type="protein sequence ID" value="EKF38168.1"/>
    <property type="molecule type" value="Genomic_DNA"/>
</dbReference>
<evidence type="ECO:0000313" key="3">
    <source>
        <dbReference type="Proteomes" id="UP000007350"/>
    </source>
</evidence>
<comment type="caution">
    <text evidence="2">The sequence shown here is derived from an EMBL/GenBank/DDBJ whole genome shotgun (WGS) entry which is preliminary data.</text>
</comment>
<sequence>MVSVSDRKNSGRCLSHRPAEVKTTSHDADICMHRCMYACMYYICTCTPLQRKGAFFLFLCVCLSPFFKCHFLLPRPDGTSKQNQIKAQRRWGKHTNTHAKVMEAEQQTKKRKKRKKKRVHGRNGAGTAKRNAPSGGGSHSKQASSKKKRKKHQKRKLTKKSHLKKQKNVKRKVKQKKERRHVGCRPCVTSPTGVSDIRTNRHAHTERGNVHIHTYIKTDRQTHRHTGTAITPSSPPYLNLPRTKSSINYIRKQSKHEEK</sequence>
<feature type="region of interest" description="Disordered" evidence="1">
    <location>
        <begin position="78"/>
        <end position="189"/>
    </location>
</feature>
<gene>
    <name evidence="2" type="ORF">MOQ_001624</name>
</gene>
<feature type="compositionally biased region" description="Basic residues" evidence="1">
    <location>
        <begin position="87"/>
        <end position="97"/>
    </location>
</feature>
<dbReference type="Proteomes" id="UP000007350">
    <property type="component" value="Unassembled WGS sequence"/>
</dbReference>
<keyword evidence="3" id="KW-1185">Reference proteome</keyword>